<evidence type="ECO:0000313" key="3">
    <source>
        <dbReference type="Proteomes" id="UP001596058"/>
    </source>
</evidence>
<evidence type="ECO:0000313" key="2">
    <source>
        <dbReference type="EMBL" id="MFC5831773.1"/>
    </source>
</evidence>
<comment type="caution">
    <text evidence="2">The sequence shown here is derived from an EMBL/GenBank/DDBJ whole genome shotgun (WGS) entry which is preliminary data.</text>
</comment>
<organism evidence="2 3">
    <name type="scientific">Nonomuraea insulae</name>
    <dbReference type="NCBI Taxonomy" id="1616787"/>
    <lineage>
        <taxon>Bacteria</taxon>
        <taxon>Bacillati</taxon>
        <taxon>Actinomycetota</taxon>
        <taxon>Actinomycetes</taxon>
        <taxon>Streptosporangiales</taxon>
        <taxon>Streptosporangiaceae</taxon>
        <taxon>Nonomuraea</taxon>
    </lineage>
</organism>
<dbReference type="InterPro" id="IPR036291">
    <property type="entry name" value="NAD(P)-bd_dom_sf"/>
</dbReference>
<protein>
    <submittedName>
        <fullName evidence="2">Uncharacterized protein</fullName>
    </submittedName>
</protein>
<dbReference type="Gene3D" id="3.40.50.720">
    <property type="entry name" value="NAD(P)-binding Rossmann-like Domain"/>
    <property type="match status" value="1"/>
</dbReference>
<proteinExistence type="predicted"/>
<evidence type="ECO:0000256" key="1">
    <source>
        <dbReference type="SAM" id="MobiDB-lite"/>
    </source>
</evidence>
<gene>
    <name evidence="2" type="ORF">ACFPZ3_48675</name>
</gene>
<name>A0ABW1D3J6_9ACTN</name>
<dbReference type="Proteomes" id="UP001596058">
    <property type="component" value="Unassembled WGS sequence"/>
</dbReference>
<sequence length="77" mass="7608">MVTTKAAVLRTPNGPFGLENIDGAGGVGLAAVMAAGAEDIVAVDMHKGRLDTAARSRGSSSRSCSSSGAKADSRSTS</sequence>
<dbReference type="SUPFAM" id="SSF51735">
    <property type="entry name" value="NAD(P)-binding Rossmann-fold domains"/>
    <property type="match status" value="1"/>
</dbReference>
<feature type="compositionally biased region" description="Low complexity" evidence="1">
    <location>
        <begin position="55"/>
        <end position="77"/>
    </location>
</feature>
<dbReference type="RefSeq" id="WP_379521232.1">
    <property type="nucleotide sequence ID" value="NZ_JBHSPA010000069.1"/>
</dbReference>
<feature type="region of interest" description="Disordered" evidence="1">
    <location>
        <begin position="52"/>
        <end position="77"/>
    </location>
</feature>
<keyword evidence="3" id="KW-1185">Reference proteome</keyword>
<reference evidence="3" key="1">
    <citation type="journal article" date="2019" name="Int. J. Syst. Evol. Microbiol.">
        <title>The Global Catalogue of Microorganisms (GCM) 10K type strain sequencing project: providing services to taxonomists for standard genome sequencing and annotation.</title>
        <authorList>
            <consortium name="The Broad Institute Genomics Platform"/>
            <consortium name="The Broad Institute Genome Sequencing Center for Infectious Disease"/>
            <person name="Wu L."/>
            <person name="Ma J."/>
        </authorList>
    </citation>
    <scope>NUCLEOTIDE SEQUENCE [LARGE SCALE GENOMIC DNA]</scope>
    <source>
        <strain evidence="3">CCUG 53903</strain>
    </source>
</reference>
<accession>A0ABW1D3J6</accession>
<dbReference type="EMBL" id="JBHSPA010000069">
    <property type="protein sequence ID" value="MFC5831773.1"/>
    <property type="molecule type" value="Genomic_DNA"/>
</dbReference>